<evidence type="ECO:0008006" key="5">
    <source>
        <dbReference type="Google" id="ProtNLM"/>
    </source>
</evidence>
<organism evidence="3 4">
    <name type="scientific">Paludisphaera borealis</name>
    <dbReference type="NCBI Taxonomy" id="1387353"/>
    <lineage>
        <taxon>Bacteria</taxon>
        <taxon>Pseudomonadati</taxon>
        <taxon>Planctomycetota</taxon>
        <taxon>Planctomycetia</taxon>
        <taxon>Isosphaerales</taxon>
        <taxon>Isosphaeraceae</taxon>
        <taxon>Paludisphaera</taxon>
    </lineage>
</organism>
<dbReference type="Proteomes" id="UP000186309">
    <property type="component" value="Chromosome"/>
</dbReference>
<dbReference type="OrthoDB" id="278421at2"/>
<evidence type="ECO:0000313" key="3">
    <source>
        <dbReference type="EMBL" id="APW62981.1"/>
    </source>
</evidence>
<dbReference type="Pfam" id="PF03319">
    <property type="entry name" value="EutN_CcmL"/>
    <property type="match status" value="1"/>
</dbReference>
<dbReference type="KEGG" id="pbor:BSF38_04539"/>
<evidence type="ECO:0000313" key="4">
    <source>
        <dbReference type="Proteomes" id="UP000186309"/>
    </source>
</evidence>
<dbReference type="GO" id="GO:0031469">
    <property type="term" value="C:bacterial microcompartment"/>
    <property type="evidence" value="ECO:0007669"/>
    <property type="project" value="UniProtKB-SubCell"/>
</dbReference>
<dbReference type="PANTHER" id="PTHR36539">
    <property type="entry name" value="ETHANOLAMINE UTILIZATION PROTEIN EUTN"/>
    <property type="match status" value="1"/>
</dbReference>
<keyword evidence="4" id="KW-1185">Reference proteome</keyword>
<dbReference type="RefSeq" id="WP_076349400.1">
    <property type="nucleotide sequence ID" value="NZ_CP019082.1"/>
</dbReference>
<evidence type="ECO:0000256" key="2">
    <source>
        <dbReference type="ARBA" id="ARBA00024446"/>
    </source>
</evidence>
<protein>
    <recommendedName>
        <fullName evidence="5">Ethanolamine utilization protein EutN</fullName>
    </recommendedName>
</protein>
<sequence>MQLGQVVGTATSTVKDPTFQGERLLVVQLETADGGPDGEPVLVFDRLGAGRGDLVMCTTDAKILREMVGINSPGRWSVLAVPDRR</sequence>
<dbReference type="SUPFAM" id="SSF159133">
    <property type="entry name" value="EutN/CcmL-like"/>
    <property type="match status" value="1"/>
</dbReference>
<dbReference type="AlphaFoldDB" id="A0A1U7CVM9"/>
<dbReference type="STRING" id="1387353.BSF38_04539"/>
<gene>
    <name evidence="3" type="ORF">BSF38_04539</name>
</gene>
<name>A0A1U7CVM9_9BACT</name>
<dbReference type="InterPro" id="IPR004992">
    <property type="entry name" value="EutN_CcmL"/>
</dbReference>
<proteinExistence type="predicted"/>
<reference evidence="4" key="1">
    <citation type="submission" date="2016-12" db="EMBL/GenBank/DDBJ databases">
        <title>Comparative genomics of four Isosphaeraceae planctomycetes: a common pool of plasmids and glycoside hydrolase genes.</title>
        <authorList>
            <person name="Ivanova A."/>
        </authorList>
    </citation>
    <scope>NUCLEOTIDE SEQUENCE [LARGE SCALE GENOMIC DNA]</scope>
    <source>
        <strain evidence="4">PX4</strain>
    </source>
</reference>
<comment type="subcellular location">
    <subcellularLocation>
        <location evidence="1">Bacterial microcompartment</location>
    </subcellularLocation>
</comment>
<dbReference type="InterPro" id="IPR036677">
    <property type="entry name" value="EutN_CcmL_sf"/>
</dbReference>
<dbReference type="PANTHER" id="PTHR36539:SF2">
    <property type="entry name" value="ETHANOLAMINE UTILIZATION PROTEIN"/>
    <property type="match status" value="1"/>
</dbReference>
<evidence type="ECO:0000256" key="1">
    <source>
        <dbReference type="ARBA" id="ARBA00024322"/>
    </source>
</evidence>
<dbReference type="Gene3D" id="2.40.50.220">
    <property type="entry name" value="EutN/Ccml"/>
    <property type="match status" value="1"/>
</dbReference>
<dbReference type="PROSITE" id="PS51932">
    <property type="entry name" value="BMV"/>
    <property type="match status" value="1"/>
</dbReference>
<accession>A0A1U7CVM9</accession>
<dbReference type="EMBL" id="CP019082">
    <property type="protein sequence ID" value="APW62981.1"/>
    <property type="molecule type" value="Genomic_DNA"/>
</dbReference>
<keyword evidence="2" id="KW-1283">Bacterial microcompartment</keyword>